<proteinExistence type="predicted"/>
<feature type="region of interest" description="Disordered" evidence="1">
    <location>
        <begin position="370"/>
        <end position="401"/>
    </location>
</feature>
<organism evidence="2 3">
    <name type="scientific">Zymoseptoria brevis</name>
    <dbReference type="NCBI Taxonomy" id="1047168"/>
    <lineage>
        <taxon>Eukaryota</taxon>
        <taxon>Fungi</taxon>
        <taxon>Dikarya</taxon>
        <taxon>Ascomycota</taxon>
        <taxon>Pezizomycotina</taxon>
        <taxon>Dothideomycetes</taxon>
        <taxon>Dothideomycetidae</taxon>
        <taxon>Mycosphaerellales</taxon>
        <taxon>Mycosphaerellaceae</taxon>
        <taxon>Zymoseptoria</taxon>
    </lineage>
</organism>
<dbReference type="AlphaFoldDB" id="A0A0F4GU30"/>
<comment type="caution">
    <text evidence="2">The sequence shown here is derived from an EMBL/GenBank/DDBJ whole genome shotgun (WGS) entry which is preliminary data.</text>
</comment>
<protein>
    <recommendedName>
        <fullName evidence="4">F-box domain-containing protein</fullName>
    </recommendedName>
</protein>
<dbReference type="OrthoDB" id="3637487at2759"/>
<keyword evidence="3" id="KW-1185">Reference proteome</keyword>
<sequence length="401" mass="45336">MTSLMDLPVELLIDILERVGGRELRRGRGAARLSLCRTWYAVAHPVYLSGLGTTDIRLYGHDIDRITGKLGYSGSRLLMHKNTRRVQDGECPSPYLRNYPPPELIDDQVALNQASTEWRNVRLRGSLNKLFSDMHNFETLETLCVEAGCETQFQTIRFPQRDYLHGSTMSILMANLPIMQNLATFTLDTFGTNFTSTAHMCDELALVIPHIKTVRLRMKWICPKIFNLQGLQSKPTKLEHLTIKLQASAFDHAPGFHSLLCAFLQTGFSGSLEAFAKSSQKFVRSLTDVHETTDHQHETQVRISFSRAFEYHSRFAIEHDSCFLDGSTLQTYSLRDAWAAWNDDGSPAWFEFADSISLVAMGTFKPRIHSRTRGRTRNVAQLAPLTSAPGPRAKRTKTKLA</sequence>
<name>A0A0F4GU30_9PEZI</name>
<dbReference type="EMBL" id="LAFY01000345">
    <property type="protein sequence ID" value="KJX99720.1"/>
    <property type="molecule type" value="Genomic_DNA"/>
</dbReference>
<gene>
    <name evidence="2" type="ORF">TI39_contig353g00048</name>
</gene>
<evidence type="ECO:0000313" key="2">
    <source>
        <dbReference type="EMBL" id="KJX99720.1"/>
    </source>
</evidence>
<dbReference type="STRING" id="1047168.A0A0F4GU30"/>
<evidence type="ECO:0008006" key="4">
    <source>
        <dbReference type="Google" id="ProtNLM"/>
    </source>
</evidence>
<accession>A0A0F4GU30</accession>
<dbReference type="Proteomes" id="UP000033647">
    <property type="component" value="Unassembled WGS sequence"/>
</dbReference>
<evidence type="ECO:0000313" key="3">
    <source>
        <dbReference type="Proteomes" id="UP000033647"/>
    </source>
</evidence>
<reference evidence="2 3" key="1">
    <citation type="submission" date="2015-03" db="EMBL/GenBank/DDBJ databases">
        <title>RNA-seq based gene annotation and comparative genomics of four Zymoseptoria species reveal species-specific pathogenicity related genes and transposable element activity.</title>
        <authorList>
            <person name="Grandaubert J."/>
            <person name="Bhattacharyya A."/>
            <person name="Stukenbrock E.H."/>
        </authorList>
    </citation>
    <scope>NUCLEOTIDE SEQUENCE [LARGE SCALE GENOMIC DNA]</scope>
    <source>
        <strain evidence="2 3">Zb18110</strain>
    </source>
</reference>
<evidence type="ECO:0000256" key="1">
    <source>
        <dbReference type="SAM" id="MobiDB-lite"/>
    </source>
</evidence>
<feature type="compositionally biased region" description="Basic residues" evidence="1">
    <location>
        <begin position="392"/>
        <end position="401"/>
    </location>
</feature>